<dbReference type="Gene3D" id="4.10.220.110">
    <property type="match status" value="1"/>
</dbReference>
<dbReference type="OrthoDB" id="9762420at2"/>
<dbReference type="PANTHER" id="PTHR32305:SF15">
    <property type="entry name" value="PROTEIN RHSA-RELATED"/>
    <property type="match status" value="1"/>
</dbReference>
<evidence type="ECO:0000259" key="4">
    <source>
        <dbReference type="Pfam" id="PF04717"/>
    </source>
</evidence>
<dbReference type="Pfam" id="PF05954">
    <property type="entry name" value="Phage_GPD"/>
    <property type="match status" value="1"/>
</dbReference>
<dbReference type="SUPFAM" id="SSF69349">
    <property type="entry name" value="Phage fibre proteins"/>
    <property type="match status" value="1"/>
</dbReference>
<dbReference type="PANTHER" id="PTHR32305">
    <property type="match status" value="1"/>
</dbReference>
<organism evidence="6 7">
    <name type="scientific">Pseudomonas brassicacearum</name>
    <dbReference type="NCBI Taxonomy" id="930166"/>
    <lineage>
        <taxon>Bacteria</taxon>
        <taxon>Pseudomonadati</taxon>
        <taxon>Pseudomonadota</taxon>
        <taxon>Gammaproteobacteria</taxon>
        <taxon>Pseudomonadales</taxon>
        <taxon>Pseudomonadaceae</taxon>
        <taxon>Pseudomonas</taxon>
    </lineage>
</organism>
<dbReference type="Pfam" id="PF04717">
    <property type="entry name" value="Phage_base_V"/>
    <property type="match status" value="1"/>
</dbReference>
<reference evidence="6 7" key="1">
    <citation type="submission" date="2016-10" db="EMBL/GenBank/DDBJ databases">
        <title>Comparative genome analysis of multiple Pseudomonas spp. focuses on biocontrol and plant growth promoting traits.</title>
        <authorList>
            <person name="Tao X.-Y."/>
            <person name="Taylor C.G."/>
        </authorList>
    </citation>
    <scope>NUCLEOTIDE SEQUENCE [LARGE SCALE GENOMIC DNA]</scope>
    <source>
        <strain evidence="6 7">48H11</strain>
    </source>
</reference>
<evidence type="ECO:0000313" key="7">
    <source>
        <dbReference type="Proteomes" id="UP000286071"/>
    </source>
</evidence>
<dbReference type="InterPro" id="IPR054030">
    <property type="entry name" value="Gp5_Vgr_C"/>
</dbReference>
<dbReference type="RefSeq" id="WP_123423855.1">
    <property type="nucleotide sequence ID" value="NZ_MOBJ01000003.1"/>
</dbReference>
<dbReference type="InterPro" id="IPR017847">
    <property type="entry name" value="T6SS_RhsGE_Vgr_subset"/>
</dbReference>
<accession>A0A423HBV4</accession>
<dbReference type="InterPro" id="IPR006533">
    <property type="entry name" value="T6SS_Vgr_RhsGE"/>
</dbReference>
<dbReference type="NCBIfam" id="TIGR03361">
    <property type="entry name" value="VI_Rhs_Vgr"/>
    <property type="match status" value="1"/>
</dbReference>
<comment type="caution">
    <text evidence="6">The sequence shown here is derived from an EMBL/GenBank/DDBJ whole genome shotgun (WGS) entry which is preliminary data.</text>
</comment>
<dbReference type="EMBL" id="MOBJ01000003">
    <property type="protein sequence ID" value="RON10683.1"/>
    <property type="molecule type" value="Genomic_DNA"/>
</dbReference>
<feature type="domain" description="Gp5/Type VI secretion system Vgr C-terminal trimerisation" evidence="5">
    <location>
        <begin position="466"/>
        <end position="564"/>
    </location>
</feature>
<evidence type="ECO:0000313" key="6">
    <source>
        <dbReference type="EMBL" id="RON10683.1"/>
    </source>
</evidence>
<dbReference type="Gene3D" id="2.30.110.50">
    <property type="match status" value="1"/>
</dbReference>
<dbReference type="GO" id="GO:0005576">
    <property type="term" value="C:extracellular region"/>
    <property type="evidence" value="ECO:0007669"/>
    <property type="project" value="UniProtKB-SubCell"/>
</dbReference>
<proteinExistence type="inferred from homology"/>
<dbReference type="Gene3D" id="2.40.50.230">
    <property type="entry name" value="Gp5 N-terminal domain"/>
    <property type="match status" value="1"/>
</dbReference>
<dbReference type="InterPro" id="IPR037026">
    <property type="entry name" value="Vgr_OB-fold_dom_sf"/>
</dbReference>
<dbReference type="NCBIfam" id="TIGR01646">
    <property type="entry name" value="vgr_GE"/>
    <property type="match status" value="1"/>
</dbReference>
<dbReference type="SUPFAM" id="SSF69255">
    <property type="entry name" value="gp5 N-terminal domain-like"/>
    <property type="match status" value="1"/>
</dbReference>
<evidence type="ECO:0000256" key="2">
    <source>
        <dbReference type="ARBA" id="ARBA00005558"/>
    </source>
</evidence>
<dbReference type="AlphaFoldDB" id="A0A423HBV4"/>
<gene>
    <name evidence="6" type="ORF">BK659_03995</name>
</gene>
<name>A0A423HBV4_9PSED</name>
<dbReference type="Pfam" id="PF22178">
    <property type="entry name" value="Gp5_trimer_C"/>
    <property type="match status" value="1"/>
</dbReference>
<protein>
    <submittedName>
        <fullName evidence="6">Type IV secretion protein Rhs</fullName>
    </submittedName>
</protein>
<comment type="similarity">
    <text evidence="2">Belongs to the VgrG protein family.</text>
</comment>
<evidence type="ECO:0000259" key="5">
    <source>
        <dbReference type="Pfam" id="PF22178"/>
    </source>
</evidence>
<sequence>MLTSANQPRFTLTLDGVQNELKVLEFTGKEAISQPYRFDLELVSECPDLDLENLLHRQAFLGFDAQGSGIHGQVYRVAQGDSGKRLTRYQVSLVPRLAYLDQRINQRIFQRKSVPDIISLVLEEHGILRDAFDFRLDSEYTDREYCVQYAESDLAFIQRLCAEIGIHFHFQHNPNGHLLVFGDDQTFFPKLAQPTLYLPGSGMVTDQPAIKRFNVRLETRTTAVTRRDYDFHKPGLLLHGSVDSEQRPVLEDYHYPGQFTDREHGKHLAQRALERHGADFRQAEGRSDQSALLTGHFLKIAEHPRTEWNDLWLLTEIEHHGRQPQVLEESADSGDFQGYRNTFLATPWDVPFRPPLAENKLRVPGYQNAIVTGPKDSEIHCDEFGRVKVQFAWDREGQLNEHSSCWLRVASGWAHDRYGSVLIPRVGMEVLVGFVDADPDKPLVMACLPNGANSVPLDLPADKTRSIFRSQSSPGGGGYNELRIEDRKGAEEIYLRAQRNWTQHVLNDQRVQVDNQRSVVVTGTSRHELKADEQRITHGQRQTEVKLDDHLVVVGDRHIRVTSQALNASQQFHVSAGQQVVIDGGASATIQAGGQWINISAAGIFSSVPIQLGGAPIPAMAAAPALPDTPLKLVAATAALLSAAQILSLKSDAPFCEECERCKEGVCAA</sequence>
<dbReference type="Gene3D" id="3.55.50.10">
    <property type="entry name" value="Baseplate protein-like domains"/>
    <property type="match status" value="1"/>
</dbReference>
<dbReference type="SUPFAM" id="SSF69279">
    <property type="entry name" value="Phage tail proteins"/>
    <property type="match status" value="2"/>
</dbReference>
<dbReference type="InterPro" id="IPR050708">
    <property type="entry name" value="T6SS_VgrG/RHS"/>
</dbReference>
<feature type="domain" description="Gp5/Type VI secretion system Vgr protein OB-fold" evidence="4">
    <location>
        <begin position="382"/>
        <end position="448"/>
    </location>
</feature>
<keyword evidence="3" id="KW-0964">Secreted</keyword>
<evidence type="ECO:0000256" key="3">
    <source>
        <dbReference type="ARBA" id="ARBA00022525"/>
    </source>
</evidence>
<dbReference type="Proteomes" id="UP000286071">
    <property type="component" value="Unassembled WGS sequence"/>
</dbReference>
<evidence type="ECO:0000256" key="1">
    <source>
        <dbReference type="ARBA" id="ARBA00004613"/>
    </source>
</evidence>
<comment type="subcellular location">
    <subcellularLocation>
        <location evidence="1">Secreted</location>
    </subcellularLocation>
</comment>
<dbReference type="InterPro" id="IPR006531">
    <property type="entry name" value="Gp5/Vgr_OB"/>
</dbReference>